<keyword evidence="3" id="KW-0966">Cell projection</keyword>
<feature type="region of interest" description="Disordered" evidence="1">
    <location>
        <begin position="492"/>
        <end position="549"/>
    </location>
</feature>
<keyword evidence="3" id="KW-0282">Flagellum</keyword>
<feature type="compositionally biased region" description="Basic and acidic residues" evidence="1">
    <location>
        <begin position="234"/>
        <end position="247"/>
    </location>
</feature>
<sequence length="571" mass="58006">MFILTPSASSSPASSGKGIVPAPEAVPGPRMSSAVDRGDPKSSFSAVLSEQLPDHEKAFVPQATDSLARPDMDGTARERSLADPALPLDLAARRFLEPADPVNASFTSGGDIGQTMPADPDALLMSPTPGARIDARPADDAGSRTMPERDQDRLPRATRTPAAMSSPPSPGTPIGDAAPRGTEDRTIAAIAVNQDDADAHDREPDPGTSQIMGRGAPSVRRLPAVSHALATRSASRDPADNDAHPVKADLSLEPAPPAAVGSAPLLQPHPADATVARRDARSASDTRDSDRVGRGGAHARSDGPRQISDGSAGGLMTKAAHGSQPEQNGSGWGAEPALLPEPAPTGDAIRPELLVATPPVGVPQPVPTTDIAPAVALPGAGTAFPFLPTTGTDAAPSVPASRQIEPMLLSFGQSPNGNSSMSLELAPEKLGRVSVTLDRAVGGRVSITVGATDPTTLRELEADHAHLHALLDQAAVPKHDRQLGFELIPVSPVVQEPPATPPASGNGDSGTAPASGGGGGNGSGDGRGAAHDRQDGQTSRFPGSGAGQDAAPAIIASSVQRWRFAGIDITA</sequence>
<feature type="compositionally biased region" description="Basic and acidic residues" evidence="1">
    <location>
        <begin position="133"/>
        <end position="155"/>
    </location>
</feature>
<evidence type="ECO:0000313" key="4">
    <source>
        <dbReference type="Proteomes" id="UP001524547"/>
    </source>
</evidence>
<feature type="compositionally biased region" description="Basic and acidic residues" evidence="1">
    <location>
        <begin position="275"/>
        <end position="303"/>
    </location>
</feature>
<reference evidence="3 4" key="1">
    <citation type="submission" date="2022-06" db="EMBL/GenBank/DDBJ databases">
        <title>Rhizosaccharibacter gen. nov. sp. nov. KSS12, endophytic bacteria isolated from sugarcane.</title>
        <authorList>
            <person name="Pitiwittayakul N."/>
        </authorList>
    </citation>
    <scope>NUCLEOTIDE SEQUENCE [LARGE SCALE GENOMIC DNA]</scope>
    <source>
        <strain evidence="3 4">KSS12</strain>
    </source>
</reference>
<evidence type="ECO:0000256" key="1">
    <source>
        <dbReference type="SAM" id="MobiDB-lite"/>
    </source>
</evidence>
<dbReference type="Gene3D" id="3.30.750.140">
    <property type="match status" value="1"/>
</dbReference>
<accession>A0ABT1VTG5</accession>
<feature type="domain" description="Flagellar hook-length control protein-like C-terminal" evidence="2">
    <location>
        <begin position="413"/>
        <end position="475"/>
    </location>
</feature>
<comment type="caution">
    <text evidence="3">The sequence shown here is derived from an EMBL/GenBank/DDBJ whole genome shotgun (WGS) entry which is preliminary data.</text>
</comment>
<name>A0ABT1VTG5_9PROT</name>
<dbReference type="RefSeq" id="WP_422917982.1">
    <property type="nucleotide sequence ID" value="NZ_JAMZEJ010000001.1"/>
</dbReference>
<feature type="region of interest" description="Disordered" evidence="1">
    <location>
        <begin position="1"/>
        <end position="81"/>
    </location>
</feature>
<proteinExistence type="predicted"/>
<dbReference type="InterPro" id="IPR021136">
    <property type="entry name" value="Flagellar_hook_control-like_C"/>
</dbReference>
<gene>
    <name evidence="3" type="ORF">NFI88_00055</name>
</gene>
<feature type="compositionally biased region" description="Low complexity" evidence="1">
    <location>
        <begin position="1"/>
        <end position="15"/>
    </location>
</feature>
<protein>
    <submittedName>
        <fullName evidence="3">Flagellar hook-length control protein FliK</fullName>
    </submittedName>
</protein>
<evidence type="ECO:0000259" key="2">
    <source>
        <dbReference type="Pfam" id="PF02120"/>
    </source>
</evidence>
<evidence type="ECO:0000313" key="3">
    <source>
        <dbReference type="EMBL" id="MCQ8239232.1"/>
    </source>
</evidence>
<organism evidence="3 4">
    <name type="scientific">Rhizosaccharibacter radicis</name>
    <dbReference type="NCBI Taxonomy" id="2782605"/>
    <lineage>
        <taxon>Bacteria</taxon>
        <taxon>Pseudomonadati</taxon>
        <taxon>Pseudomonadota</taxon>
        <taxon>Alphaproteobacteria</taxon>
        <taxon>Acetobacterales</taxon>
        <taxon>Acetobacteraceae</taxon>
        <taxon>Rhizosaccharibacter</taxon>
    </lineage>
</organism>
<feature type="region of interest" description="Disordered" evidence="1">
    <location>
        <begin position="102"/>
        <end position="346"/>
    </location>
</feature>
<dbReference type="Proteomes" id="UP001524547">
    <property type="component" value="Unassembled WGS sequence"/>
</dbReference>
<keyword evidence="4" id="KW-1185">Reference proteome</keyword>
<keyword evidence="3" id="KW-0969">Cilium</keyword>
<feature type="compositionally biased region" description="Gly residues" evidence="1">
    <location>
        <begin position="515"/>
        <end position="527"/>
    </location>
</feature>
<dbReference type="EMBL" id="JAMZEJ010000001">
    <property type="protein sequence ID" value="MCQ8239232.1"/>
    <property type="molecule type" value="Genomic_DNA"/>
</dbReference>
<dbReference type="Pfam" id="PF02120">
    <property type="entry name" value="Flg_hook"/>
    <property type="match status" value="1"/>
</dbReference>
<feature type="compositionally biased region" description="Basic and acidic residues" evidence="1">
    <location>
        <begin position="68"/>
        <end position="81"/>
    </location>
</feature>
<dbReference type="InterPro" id="IPR038610">
    <property type="entry name" value="FliK-like_C_sf"/>
</dbReference>